<sequence length="243" mass="27997">MSRRYPSVRHWMVWGEPIRAPNYLLHPTGAPNYYQPNGGAVPRPRPFNAQQRRDAQRYAQLVDAAYGRLKSLNRAHKIIGGNTTTSGDVDPENWIKHLRLPDGRPPRMDLFGHNPFTSRVPDLKRTQIVPGTADFSDLDTLAGWLDRDLHRRGRNRRLRIFISEFTMPTDKPSYEFPFHATRPAQARVLAAGLRIARRWNRIYTFGWMGLRDPAPRADGTESRTGLIDAQDRRKPAYDAYKRG</sequence>
<keyword evidence="3" id="KW-1185">Reference proteome</keyword>
<dbReference type="RefSeq" id="WP_353866131.1">
    <property type="nucleotide sequence ID" value="NZ_CP088295.1"/>
</dbReference>
<evidence type="ECO:0000313" key="2">
    <source>
        <dbReference type="EMBL" id="UUY05686.1"/>
    </source>
</evidence>
<dbReference type="Gene3D" id="3.20.20.80">
    <property type="entry name" value="Glycosidases"/>
    <property type="match status" value="1"/>
</dbReference>
<reference evidence="3" key="1">
    <citation type="submission" date="2021-11" db="EMBL/GenBank/DDBJ databases">
        <title>Cultivation dependent microbiological survey of springs from the worlds oldest radium mine currently devoted to the extraction of radon-saturated water.</title>
        <authorList>
            <person name="Kapinusova G."/>
            <person name="Smrhova T."/>
            <person name="Strejcek M."/>
            <person name="Suman J."/>
            <person name="Jani K."/>
            <person name="Pajer P."/>
            <person name="Uhlik O."/>
        </authorList>
    </citation>
    <scope>NUCLEOTIDE SEQUENCE [LARGE SCALE GENOMIC DNA]</scope>
    <source>
        <strain evidence="3">J379</strain>
    </source>
</reference>
<dbReference type="Proteomes" id="UP001058860">
    <property type="component" value="Chromosome"/>
</dbReference>
<proteinExistence type="predicted"/>
<gene>
    <name evidence="2" type="ORF">LRS13_09250</name>
</gene>
<organism evidence="2 3">
    <name type="scientific">Svornostia abyssi</name>
    <dbReference type="NCBI Taxonomy" id="2898438"/>
    <lineage>
        <taxon>Bacteria</taxon>
        <taxon>Bacillati</taxon>
        <taxon>Actinomycetota</taxon>
        <taxon>Thermoleophilia</taxon>
        <taxon>Solirubrobacterales</taxon>
        <taxon>Baekduiaceae</taxon>
        <taxon>Svornostia</taxon>
    </lineage>
</organism>
<evidence type="ECO:0000313" key="3">
    <source>
        <dbReference type="Proteomes" id="UP001058860"/>
    </source>
</evidence>
<accession>A0ABY5PLW4</accession>
<feature type="region of interest" description="Disordered" evidence="1">
    <location>
        <begin position="214"/>
        <end position="243"/>
    </location>
</feature>
<evidence type="ECO:0000256" key="1">
    <source>
        <dbReference type="SAM" id="MobiDB-lite"/>
    </source>
</evidence>
<dbReference type="EMBL" id="CP088295">
    <property type="protein sequence ID" value="UUY05686.1"/>
    <property type="molecule type" value="Genomic_DNA"/>
</dbReference>
<dbReference type="SUPFAM" id="SSF51445">
    <property type="entry name" value="(Trans)glycosidases"/>
    <property type="match status" value="1"/>
</dbReference>
<protein>
    <recommendedName>
        <fullName evidence="4">GH26 domain-containing protein</fullName>
    </recommendedName>
</protein>
<evidence type="ECO:0008006" key="4">
    <source>
        <dbReference type="Google" id="ProtNLM"/>
    </source>
</evidence>
<name>A0ABY5PLW4_9ACTN</name>
<dbReference type="InterPro" id="IPR017853">
    <property type="entry name" value="GH"/>
</dbReference>
<feature type="compositionally biased region" description="Basic and acidic residues" evidence="1">
    <location>
        <begin position="229"/>
        <end position="243"/>
    </location>
</feature>